<protein>
    <submittedName>
        <fullName evidence="2">Uncharacterized protein</fullName>
    </submittedName>
</protein>
<evidence type="ECO:0000313" key="2">
    <source>
        <dbReference type="EMBL" id="JAH06853.1"/>
    </source>
</evidence>
<feature type="compositionally biased region" description="Polar residues" evidence="1">
    <location>
        <begin position="1"/>
        <end position="10"/>
    </location>
</feature>
<reference evidence="2" key="2">
    <citation type="journal article" date="2015" name="Fish Shellfish Immunol.">
        <title>Early steps in the European eel (Anguilla anguilla)-Vibrio vulnificus interaction in the gills: Role of the RtxA13 toxin.</title>
        <authorList>
            <person name="Callol A."/>
            <person name="Pajuelo D."/>
            <person name="Ebbesson L."/>
            <person name="Teles M."/>
            <person name="MacKenzie S."/>
            <person name="Amaro C."/>
        </authorList>
    </citation>
    <scope>NUCLEOTIDE SEQUENCE</scope>
</reference>
<dbReference type="AlphaFoldDB" id="A0A0E9PSN1"/>
<reference evidence="2" key="1">
    <citation type="submission" date="2014-11" db="EMBL/GenBank/DDBJ databases">
        <authorList>
            <person name="Amaro Gonzalez C."/>
        </authorList>
    </citation>
    <scope>NUCLEOTIDE SEQUENCE</scope>
</reference>
<evidence type="ECO:0000256" key="1">
    <source>
        <dbReference type="SAM" id="MobiDB-lite"/>
    </source>
</evidence>
<organism evidence="2">
    <name type="scientific">Anguilla anguilla</name>
    <name type="common">European freshwater eel</name>
    <name type="synonym">Muraena anguilla</name>
    <dbReference type="NCBI Taxonomy" id="7936"/>
    <lineage>
        <taxon>Eukaryota</taxon>
        <taxon>Metazoa</taxon>
        <taxon>Chordata</taxon>
        <taxon>Craniata</taxon>
        <taxon>Vertebrata</taxon>
        <taxon>Euteleostomi</taxon>
        <taxon>Actinopterygii</taxon>
        <taxon>Neopterygii</taxon>
        <taxon>Teleostei</taxon>
        <taxon>Anguilliformes</taxon>
        <taxon>Anguillidae</taxon>
        <taxon>Anguilla</taxon>
    </lineage>
</organism>
<dbReference type="EMBL" id="GBXM01101724">
    <property type="protein sequence ID" value="JAH06853.1"/>
    <property type="molecule type" value="Transcribed_RNA"/>
</dbReference>
<accession>A0A0E9PSN1</accession>
<sequence>MLSGSNSLSTVPCGPQGSDCHSPTGSGVHVSFLLRV</sequence>
<name>A0A0E9PSN1_ANGAN</name>
<proteinExistence type="predicted"/>
<feature type="region of interest" description="Disordered" evidence="1">
    <location>
        <begin position="1"/>
        <end position="26"/>
    </location>
</feature>